<name>A0A927EZD0_9ACTN</name>
<evidence type="ECO:0000256" key="7">
    <source>
        <dbReference type="PROSITE-ProRule" id="PRU01232"/>
    </source>
</evidence>
<dbReference type="Pfam" id="PF03777">
    <property type="entry name" value="ChpA-C"/>
    <property type="match status" value="2"/>
</dbReference>
<keyword evidence="3" id="KW-0964">Secreted</keyword>
<evidence type="ECO:0000256" key="10">
    <source>
        <dbReference type="SAM" id="SignalP"/>
    </source>
</evidence>
<keyword evidence="6 7" id="KW-0034">Amyloid</keyword>
<dbReference type="RefSeq" id="WP_191208847.1">
    <property type="nucleotide sequence ID" value="NZ_BAABKL010000018.1"/>
</dbReference>
<sequence length="270" mass="27034">MRQVTRKGLITVVAASGALAMSGGAAFADADAEGAAVGSPGVLSGNNVQAPVHVPVNACGNTVSVVGLLNPAMGNTCVNDGGHHDDGGHHQDDAKPGGHHGGGHQEDGHGGGHHGGHQGGSHSGGGATAEGAAVGSPGVASGNNVQAPVDVPVNACGNSVNVVGLLNPAMGNECVNDSGHPEHPEHPEPEVPEEEKPEEPEEEQPEEPQEEQPPSDTPDVSTPQEDRPNEPRAQLAETGGPSALTTVVPAGVTMLLGGYVLYRRARVGQN</sequence>
<feature type="signal peptide" evidence="10">
    <location>
        <begin position="1"/>
        <end position="28"/>
    </location>
</feature>
<organism evidence="12 13">
    <name type="scientific">Streptomyces chumphonensis</name>
    <dbReference type="NCBI Taxonomy" id="1214925"/>
    <lineage>
        <taxon>Bacteria</taxon>
        <taxon>Bacillati</taxon>
        <taxon>Actinomycetota</taxon>
        <taxon>Actinomycetes</taxon>
        <taxon>Kitasatosporales</taxon>
        <taxon>Streptomycetaceae</taxon>
        <taxon>Streptomyces</taxon>
    </lineage>
</organism>
<dbReference type="Proteomes" id="UP000632289">
    <property type="component" value="Unassembled WGS sequence"/>
</dbReference>
<keyword evidence="5" id="KW-0130">Cell adhesion</keyword>
<gene>
    <name evidence="12" type="ORF">IF129_08165</name>
</gene>
<accession>A0A927EZD0</accession>
<protein>
    <submittedName>
        <fullName evidence="12">Chaplin</fullName>
    </submittedName>
</protein>
<feature type="compositionally biased region" description="Basic and acidic residues" evidence="8">
    <location>
        <begin position="81"/>
        <end position="96"/>
    </location>
</feature>
<dbReference type="PROSITE" id="PS51884">
    <property type="entry name" value="CHAPLIN"/>
    <property type="match status" value="2"/>
</dbReference>
<keyword evidence="9" id="KW-0472">Membrane</keyword>
<evidence type="ECO:0000256" key="2">
    <source>
        <dbReference type="ARBA" id="ARBA00022512"/>
    </source>
</evidence>
<feature type="transmembrane region" description="Helical" evidence="9">
    <location>
        <begin position="243"/>
        <end position="262"/>
    </location>
</feature>
<evidence type="ECO:0000313" key="13">
    <source>
        <dbReference type="Proteomes" id="UP000632289"/>
    </source>
</evidence>
<evidence type="ECO:0000256" key="9">
    <source>
        <dbReference type="SAM" id="Phobius"/>
    </source>
</evidence>
<evidence type="ECO:0000256" key="5">
    <source>
        <dbReference type="ARBA" id="ARBA00022889"/>
    </source>
</evidence>
<keyword evidence="2" id="KW-0134">Cell wall</keyword>
<feature type="compositionally biased region" description="Acidic residues" evidence="8">
    <location>
        <begin position="190"/>
        <end position="210"/>
    </location>
</feature>
<feature type="chain" id="PRO_5038125443" evidence="10">
    <location>
        <begin position="29"/>
        <end position="270"/>
    </location>
</feature>
<comment type="caution">
    <text evidence="12">The sequence shown here is derived from an EMBL/GenBank/DDBJ whole genome shotgun (WGS) entry which is preliminary data.</text>
</comment>
<evidence type="ECO:0000256" key="1">
    <source>
        <dbReference type="ARBA" id="ARBA00004191"/>
    </source>
</evidence>
<evidence type="ECO:0000256" key="4">
    <source>
        <dbReference type="ARBA" id="ARBA00022729"/>
    </source>
</evidence>
<keyword evidence="13" id="KW-1185">Reference proteome</keyword>
<comment type="subcellular location">
    <subcellularLocation>
        <location evidence="1">Secreted</location>
        <location evidence="1">Cell wall</location>
    </subcellularLocation>
</comment>
<feature type="compositionally biased region" description="Low complexity" evidence="8">
    <location>
        <begin position="129"/>
        <end position="139"/>
    </location>
</feature>
<keyword evidence="9" id="KW-0812">Transmembrane</keyword>
<feature type="domain" description="Chaplin" evidence="11">
    <location>
        <begin position="39"/>
        <end position="79"/>
    </location>
</feature>
<evidence type="ECO:0000313" key="12">
    <source>
        <dbReference type="EMBL" id="MBD3931537.1"/>
    </source>
</evidence>
<dbReference type="AlphaFoldDB" id="A0A927EZD0"/>
<feature type="domain" description="Chaplin" evidence="11">
    <location>
        <begin position="136"/>
        <end position="176"/>
    </location>
</feature>
<dbReference type="GO" id="GO:0007155">
    <property type="term" value="P:cell adhesion"/>
    <property type="evidence" value="ECO:0007669"/>
    <property type="project" value="UniProtKB-KW"/>
</dbReference>
<keyword evidence="4 10" id="KW-0732">Signal</keyword>
<dbReference type="InterPro" id="IPR005528">
    <property type="entry name" value="ChpA-H"/>
</dbReference>
<reference evidence="12" key="1">
    <citation type="submission" date="2020-09" db="EMBL/GenBank/DDBJ databases">
        <title>Secondary metabolite and genome analysis of marine Streptomyces chumphonensis KK1-2T.</title>
        <authorList>
            <person name="Phongsopitanun W."/>
            <person name="Kanchanasin P."/>
            <person name="Pittayakhajonwut P."/>
            <person name="Suwanborirux K."/>
            <person name="Tanasupawat S."/>
        </authorList>
    </citation>
    <scope>NUCLEOTIDE SEQUENCE</scope>
    <source>
        <strain evidence="12">KK1-2</strain>
    </source>
</reference>
<proteinExistence type="predicted"/>
<feature type="compositionally biased region" description="Basic and acidic residues" evidence="8">
    <location>
        <begin position="179"/>
        <end position="189"/>
    </location>
</feature>
<keyword evidence="9" id="KW-1133">Transmembrane helix</keyword>
<feature type="region of interest" description="Disordered" evidence="8">
    <location>
        <begin position="80"/>
        <end position="139"/>
    </location>
</feature>
<dbReference type="EMBL" id="JACXYU010000003">
    <property type="protein sequence ID" value="MBD3931537.1"/>
    <property type="molecule type" value="Genomic_DNA"/>
</dbReference>
<feature type="region of interest" description="Disordered" evidence="8">
    <location>
        <begin position="173"/>
        <end position="244"/>
    </location>
</feature>
<evidence type="ECO:0000256" key="6">
    <source>
        <dbReference type="ARBA" id="ARBA00023087"/>
    </source>
</evidence>
<evidence type="ECO:0000256" key="8">
    <source>
        <dbReference type="SAM" id="MobiDB-lite"/>
    </source>
</evidence>
<feature type="compositionally biased region" description="Gly residues" evidence="8">
    <location>
        <begin position="117"/>
        <end position="128"/>
    </location>
</feature>
<evidence type="ECO:0000256" key="3">
    <source>
        <dbReference type="ARBA" id="ARBA00022525"/>
    </source>
</evidence>
<evidence type="ECO:0000259" key="11">
    <source>
        <dbReference type="PROSITE" id="PS51884"/>
    </source>
</evidence>